<name>A0A852U1Y4_9ACTN</name>
<sequence length="58" mass="6127">MTSAPFEPEPDLGRDEIAAADPGPGAPPQAPGFGVEAEDPDQAEQPQDPEDEDPDQRE</sequence>
<reference evidence="2 3" key="1">
    <citation type="submission" date="2020-07" db="EMBL/GenBank/DDBJ databases">
        <title>Sequencing the genomes of 1000 actinobacteria strains.</title>
        <authorList>
            <person name="Klenk H.-P."/>
        </authorList>
    </citation>
    <scope>NUCLEOTIDE SEQUENCE [LARGE SCALE GENOMIC DNA]</scope>
    <source>
        <strain evidence="2 3">CXB654</strain>
    </source>
</reference>
<feature type="region of interest" description="Disordered" evidence="1">
    <location>
        <begin position="1"/>
        <end position="58"/>
    </location>
</feature>
<protein>
    <submittedName>
        <fullName evidence="2">Uncharacterized protein</fullName>
    </submittedName>
</protein>
<comment type="caution">
    <text evidence="2">The sequence shown here is derived from an EMBL/GenBank/DDBJ whole genome shotgun (WGS) entry which is preliminary data.</text>
</comment>
<evidence type="ECO:0000313" key="2">
    <source>
        <dbReference type="EMBL" id="NYE48174.1"/>
    </source>
</evidence>
<organism evidence="2 3">
    <name type="scientific">Spinactinospora alkalitolerans</name>
    <dbReference type="NCBI Taxonomy" id="687207"/>
    <lineage>
        <taxon>Bacteria</taxon>
        <taxon>Bacillati</taxon>
        <taxon>Actinomycetota</taxon>
        <taxon>Actinomycetes</taxon>
        <taxon>Streptosporangiales</taxon>
        <taxon>Nocardiopsidaceae</taxon>
        <taxon>Spinactinospora</taxon>
    </lineage>
</organism>
<dbReference type="Proteomes" id="UP000589036">
    <property type="component" value="Unassembled WGS sequence"/>
</dbReference>
<keyword evidence="3" id="KW-1185">Reference proteome</keyword>
<accession>A0A852U1Y4</accession>
<dbReference type="AlphaFoldDB" id="A0A852U1Y4"/>
<proteinExistence type="predicted"/>
<gene>
    <name evidence="2" type="ORF">HDA32_003294</name>
</gene>
<feature type="compositionally biased region" description="Acidic residues" evidence="1">
    <location>
        <begin position="36"/>
        <end position="58"/>
    </location>
</feature>
<dbReference type="EMBL" id="JACCCC010000001">
    <property type="protein sequence ID" value="NYE48174.1"/>
    <property type="molecule type" value="Genomic_DNA"/>
</dbReference>
<evidence type="ECO:0000313" key="3">
    <source>
        <dbReference type="Proteomes" id="UP000589036"/>
    </source>
</evidence>
<evidence type="ECO:0000256" key="1">
    <source>
        <dbReference type="SAM" id="MobiDB-lite"/>
    </source>
</evidence>
<dbReference type="RefSeq" id="WP_179644007.1">
    <property type="nucleotide sequence ID" value="NZ_BAAAYY010000016.1"/>
</dbReference>